<gene>
    <name evidence="3" type="ORF">JIN85_17920</name>
</gene>
<evidence type="ECO:0000313" key="3">
    <source>
        <dbReference type="EMBL" id="MBK1884302.1"/>
    </source>
</evidence>
<evidence type="ECO:0000256" key="1">
    <source>
        <dbReference type="SAM" id="MobiDB-lite"/>
    </source>
</evidence>
<keyword evidence="4" id="KW-1185">Reference proteome</keyword>
<proteinExistence type="predicted"/>
<feature type="region of interest" description="Disordered" evidence="1">
    <location>
        <begin position="1"/>
        <end position="31"/>
    </location>
</feature>
<keyword evidence="2" id="KW-0812">Transmembrane</keyword>
<feature type="compositionally biased region" description="Basic and acidic residues" evidence="1">
    <location>
        <begin position="72"/>
        <end position="81"/>
    </location>
</feature>
<keyword evidence="2" id="KW-0472">Membrane</keyword>
<sequence length="257" mass="29846">MPNSKGSKDVKVADRGSGHANPRPPYKLPNGVDPDEWLDVWVPNDKNLDPHWDLVETSVDEKCPCPPGWSGDKPEKPDKANVDPQEYNDNQWKKRNDKKKIMRKYIILLLVINLFTLLYSFSQERERSINVEDYIVEVKPGDNGRGNVATIKDMHGKSLVLLRSDRWIELVRSPFHSIFAAIDHWDGHYATIHVFRIESNENEISPVEIYKTPVDLNRIVKWSVKKWNTNEFTFTIIRKEELPDSGRTSREFTIPLQ</sequence>
<organism evidence="3 4">
    <name type="scientific">Luteolibacter pohnpeiensis</name>
    <dbReference type="NCBI Taxonomy" id="454153"/>
    <lineage>
        <taxon>Bacteria</taxon>
        <taxon>Pseudomonadati</taxon>
        <taxon>Verrucomicrobiota</taxon>
        <taxon>Verrucomicrobiia</taxon>
        <taxon>Verrucomicrobiales</taxon>
        <taxon>Verrucomicrobiaceae</taxon>
        <taxon>Luteolibacter</taxon>
    </lineage>
</organism>
<dbReference type="EMBL" id="JAENIJ010000042">
    <property type="protein sequence ID" value="MBK1884302.1"/>
    <property type="molecule type" value="Genomic_DNA"/>
</dbReference>
<reference evidence="3" key="1">
    <citation type="submission" date="2021-01" db="EMBL/GenBank/DDBJ databases">
        <title>Modified the classification status of verrucomicrobia.</title>
        <authorList>
            <person name="Feng X."/>
        </authorList>
    </citation>
    <scope>NUCLEOTIDE SEQUENCE</scope>
    <source>
        <strain evidence="3">KCTC 22041</strain>
    </source>
</reference>
<dbReference type="AlphaFoldDB" id="A0A934VW65"/>
<feature type="region of interest" description="Disordered" evidence="1">
    <location>
        <begin position="63"/>
        <end position="91"/>
    </location>
</feature>
<accession>A0A934VW65</accession>
<comment type="caution">
    <text evidence="3">The sequence shown here is derived from an EMBL/GenBank/DDBJ whole genome shotgun (WGS) entry which is preliminary data.</text>
</comment>
<evidence type="ECO:0000256" key="2">
    <source>
        <dbReference type="SAM" id="Phobius"/>
    </source>
</evidence>
<feature type="compositionally biased region" description="Basic and acidic residues" evidence="1">
    <location>
        <begin position="1"/>
        <end position="17"/>
    </location>
</feature>
<dbReference type="Proteomes" id="UP000603141">
    <property type="component" value="Unassembled WGS sequence"/>
</dbReference>
<name>A0A934VW65_9BACT</name>
<keyword evidence="2" id="KW-1133">Transmembrane helix</keyword>
<feature type="transmembrane region" description="Helical" evidence="2">
    <location>
        <begin position="105"/>
        <end position="122"/>
    </location>
</feature>
<protein>
    <submittedName>
        <fullName evidence="3">Uncharacterized protein</fullName>
    </submittedName>
</protein>
<evidence type="ECO:0000313" key="4">
    <source>
        <dbReference type="Proteomes" id="UP000603141"/>
    </source>
</evidence>
<dbReference type="RefSeq" id="WP_200273357.1">
    <property type="nucleotide sequence ID" value="NZ_JAENIJ010000042.1"/>
</dbReference>